<evidence type="ECO:0000256" key="3">
    <source>
        <dbReference type="ARBA" id="ARBA00022801"/>
    </source>
</evidence>
<dbReference type="InterPro" id="IPR036005">
    <property type="entry name" value="Creatinase/aminopeptidase-like"/>
</dbReference>
<dbReference type="PANTHER" id="PTHR43763:SF6">
    <property type="entry name" value="XAA-PRO AMINOPEPTIDASE 1"/>
    <property type="match status" value="1"/>
</dbReference>
<dbReference type="RefSeq" id="WP_197902042.1">
    <property type="nucleotide sequence ID" value="NZ_JACSGR010000001.1"/>
</dbReference>
<dbReference type="Pfam" id="PF16188">
    <property type="entry name" value="Peptidase_M24_C"/>
    <property type="match status" value="1"/>
</dbReference>
<comment type="caution">
    <text evidence="7">The sequence shown here is derived from an EMBL/GenBank/DDBJ whole genome shotgun (WGS) entry which is preliminary data.</text>
</comment>
<evidence type="ECO:0000313" key="7">
    <source>
        <dbReference type="EMBL" id="MBH5328104.1"/>
    </source>
</evidence>
<evidence type="ECO:0000259" key="6">
    <source>
        <dbReference type="Pfam" id="PF16188"/>
    </source>
</evidence>
<evidence type="ECO:0000256" key="1">
    <source>
        <dbReference type="ARBA" id="ARBA00008766"/>
    </source>
</evidence>
<accession>A0ABS0N760</accession>
<dbReference type="PANTHER" id="PTHR43763">
    <property type="entry name" value="XAA-PRO AMINOPEPTIDASE 1"/>
    <property type="match status" value="1"/>
</dbReference>
<dbReference type="Gene3D" id="3.40.350.10">
    <property type="entry name" value="Creatinase/prolidase N-terminal domain"/>
    <property type="match status" value="2"/>
</dbReference>
<dbReference type="SUPFAM" id="SSF53092">
    <property type="entry name" value="Creatinase/prolidase N-terminal domain"/>
    <property type="match status" value="2"/>
</dbReference>
<dbReference type="InterPro" id="IPR050422">
    <property type="entry name" value="X-Pro_aminopeptidase_P"/>
</dbReference>
<protein>
    <submittedName>
        <fullName evidence="7">Aminopeptidase P family protein</fullName>
    </submittedName>
</protein>
<proteinExistence type="inferred from homology"/>
<dbReference type="CDD" id="cd01085">
    <property type="entry name" value="APP"/>
    <property type="match status" value="1"/>
</dbReference>
<feature type="domain" description="Creatinase N-terminal" evidence="5">
    <location>
        <begin position="8"/>
        <end position="133"/>
    </location>
</feature>
<dbReference type="InterPro" id="IPR033740">
    <property type="entry name" value="Pept_M24B"/>
</dbReference>
<keyword evidence="7" id="KW-0031">Aminopeptidase</keyword>
<dbReference type="Gene3D" id="3.90.230.10">
    <property type="entry name" value="Creatinase/methionine aminopeptidase superfamily"/>
    <property type="match status" value="1"/>
</dbReference>
<sequence length="599" mass="66602">MTTSPAQRLAALRQAMKAQQIDAWIVPSADPHMSEYLPEHWRGRTWLSGFDGSVGTLAVTADFAELWVDSRYWEQAKRQLEGSGFVLQKLGQGRPSMLESLVERLPENAVVGIPADGLSLAGKREMQAEFAKKNIHLWHDTDLLNSFWNDRPGLPANPVFVHKPEFSPESAVEKLSRVRADMKKLGADHHLISSLDDLAWITNLRGSDVPFNPVFLGYLLIGPERATLFINPAKLGDETRQALAAAKIDVADYGSIVEAMSKLSGTLFVDPDRTAVYTLNRLPENVRVVEDINPSTIYKARKPEAEIEHTKEAMIRDGAALCGFFAELEQKLAAGETVTELDIDTMLYEHRSKQAHFVSLSFDTIAGFNENGALPHYAATPEHFSTIKGPGLLLIDSGAHYLDGTTDITRVIPVGGEPTAQQKRDYTLVLKAHIALAEAVFPEGLSGQILDTICRAPLWKEQCDYGHGTGHGVGYFLNVHQGPQRIAYNVAGIKHNVMEENMITSNEPGLYRPGKWGIRIENLVVHRRVKQPAETEFGSYLCFEQLTLCPIDTQLIERSMLSDEEAAWLNDYHALVREKLAPRTEGAAKAWLERNTRPI</sequence>
<dbReference type="GO" id="GO:0004177">
    <property type="term" value="F:aminopeptidase activity"/>
    <property type="evidence" value="ECO:0007669"/>
    <property type="project" value="UniProtKB-KW"/>
</dbReference>
<comment type="similarity">
    <text evidence="1">Belongs to the peptidase M24B family.</text>
</comment>
<keyword evidence="8" id="KW-1185">Reference proteome</keyword>
<evidence type="ECO:0000313" key="8">
    <source>
        <dbReference type="Proteomes" id="UP000768471"/>
    </source>
</evidence>
<dbReference type="Proteomes" id="UP000768471">
    <property type="component" value="Unassembled WGS sequence"/>
</dbReference>
<feature type="domain" description="Peptidase M24 C-terminal" evidence="6">
    <location>
        <begin position="540"/>
        <end position="599"/>
    </location>
</feature>
<dbReference type="InterPro" id="IPR000587">
    <property type="entry name" value="Creatinase_N"/>
</dbReference>
<organism evidence="7 8">
    <name type="scientific">Eikenella glucosivorans</name>
    <dbReference type="NCBI Taxonomy" id="2766967"/>
    <lineage>
        <taxon>Bacteria</taxon>
        <taxon>Pseudomonadati</taxon>
        <taxon>Pseudomonadota</taxon>
        <taxon>Betaproteobacteria</taxon>
        <taxon>Neisseriales</taxon>
        <taxon>Neisseriaceae</taxon>
        <taxon>Eikenella</taxon>
    </lineage>
</organism>
<dbReference type="SUPFAM" id="SSF55920">
    <property type="entry name" value="Creatinase/aminopeptidase"/>
    <property type="match status" value="1"/>
</dbReference>
<feature type="domain" description="Peptidase M24" evidence="4">
    <location>
        <begin position="309"/>
        <end position="525"/>
    </location>
</feature>
<dbReference type="Pfam" id="PF16189">
    <property type="entry name" value="Creatinase_N_2"/>
    <property type="match status" value="1"/>
</dbReference>
<keyword evidence="3" id="KW-0378">Hydrolase</keyword>
<name>A0ABS0N760_9NEIS</name>
<evidence type="ECO:0000256" key="2">
    <source>
        <dbReference type="ARBA" id="ARBA00022723"/>
    </source>
</evidence>
<dbReference type="EMBL" id="JACSGR010000001">
    <property type="protein sequence ID" value="MBH5328104.1"/>
    <property type="molecule type" value="Genomic_DNA"/>
</dbReference>
<dbReference type="Pfam" id="PF01321">
    <property type="entry name" value="Creatinase_N"/>
    <property type="match status" value="1"/>
</dbReference>
<gene>
    <name evidence="7" type="ORF">H9Q10_00230</name>
</gene>
<evidence type="ECO:0000259" key="5">
    <source>
        <dbReference type="Pfam" id="PF01321"/>
    </source>
</evidence>
<keyword evidence="2" id="KW-0479">Metal-binding</keyword>
<dbReference type="InterPro" id="IPR032416">
    <property type="entry name" value="Peptidase_M24_C"/>
</dbReference>
<dbReference type="InterPro" id="IPR029149">
    <property type="entry name" value="Creatin/AminoP/Spt16_N"/>
</dbReference>
<dbReference type="Pfam" id="PF00557">
    <property type="entry name" value="Peptidase_M24"/>
    <property type="match status" value="1"/>
</dbReference>
<evidence type="ECO:0000259" key="4">
    <source>
        <dbReference type="Pfam" id="PF00557"/>
    </source>
</evidence>
<dbReference type="InterPro" id="IPR000994">
    <property type="entry name" value="Pept_M24"/>
</dbReference>
<reference evidence="7 8" key="1">
    <citation type="submission" date="2020-09" db="EMBL/GenBank/DDBJ databases">
        <title>Eikenella S3660 sp. nov., isolated from a throat swab.</title>
        <authorList>
            <person name="Buhl M."/>
        </authorList>
    </citation>
    <scope>NUCLEOTIDE SEQUENCE [LARGE SCALE GENOMIC DNA]</scope>
    <source>
        <strain evidence="7 8">S3360</strain>
    </source>
</reference>
<keyword evidence="7" id="KW-0645">Protease</keyword>